<dbReference type="Proteomes" id="UP000605392">
    <property type="component" value="Unassembled WGS sequence"/>
</dbReference>
<proteinExistence type="predicted"/>
<protein>
    <submittedName>
        <fullName evidence="1">Uncharacterized protein</fullName>
    </submittedName>
</protein>
<organism evidence="1 2">
    <name type="scientific">Hymenobacter qilianensis</name>
    <dbReference type="NCBI Taxonomy" id="1385715"/>
    <lineage>
        <taxon>Bacteria</taxon>
        <taxon>Pseudomonadati</taxon>
        <taxon>Bacteroidota</taxon>
        <taxon>Cytophagia</taxon>
        <taxon>Cytophagales</taxon>
        <taxon>Hymenobacteraceae</taxon>
        <taxon>Hymenobacter</taxon>
    </lineage>
</organism>
<name>A0ACB5PNR1_9BACT</name>
<dbReference type="EMBL" id="BMFN01000001">
    <property type="protein sequence ID" value="GGF57043.1"/>
    <property type="molecule type" value="Genomic_DNA"/>
</dbReference>
<sequence>MPPEYAQLLMKLVKYGVVGGFGVAVDFSLTYLAKEKLRLNPYVANAIGFSVATCVNFFLNRIWTFRSHDPAILGQFGYFALAAIIGLGLNTLLLRWLYQRWKVPFYVAKLISTGVVVIWNFVINAFYTFA</sequence>
<gene>
    <name evidence="1" type="ORF">GCM10011375_10230</name>
</gene>
<comment type="caution">
    <text evidence="1">The sequence shown here is derived from an EMBL/GenBank/DDBJ whole genome shotgun (WGS) entry which is preliminary data.</text>
</comment>
<evidence type="ECO:0000313" key="2">
    <source>
        <dbReference type="Proteomes" id="UP000605392"/>
    </source>
</evidence>
<accession>A0ACB5PNR1</accession>
<keyword evidence="2" id="KW-1185">Reference proteome</keyword>
<reference evidence="1 2" key="1">
    <citation type="journal article" date="2019" name="Int. J. Syst. Evol. Microbiol.">
        <title>The Global Catalogue of Microorganisms (GCM) 10K type strain sequencing project: providing services to taxonomists for standard genome sequencing and annotation.</title>
        <authorList>
            <consortium name="The Broad Institute Genomics Platform"/>
            <consortium name="The Broad Institute Genome Sequencing Center for Infectious Disease"/>
            <person name="Wu L."/>
            <person name="Ma J."/>
        </authorList>
    </citation>
    <scope>NUCLEOTIDE SEQUENCE [LARGE SCALE GENOMIC DNA]</scope>
    <source>
        <strain evidence="1 2">CGMCC 1.12720</strain>
    </source>
</reference>
<evidence type="ECO:0000313" key="1">
    <source>
        <dbReference type="EMBL" id="GGF57043.1"/>
    </source>
</evidence>